<proteinExistence type="predicted"/>
<gene>
    <name evidence="1" type="ordered locus">TKWG_23180</name>
</gene>
<sequence length="93" mass="10483">MDPHHHGKIIIGIAGRFYRVHLLLHVHHGSMHILGRIAGVHMRMSASLGVGCHRHGKTTYRKCRDNQAASDECSGKTGQWMLVHDHSFKTVKK</sequence>
<reference evidence="2" key="2">
    <citation type="journal article" date="2013" name="PLoS ONE">
        <title>Genome implosion elicits host-confinement in Alcaligenaceae: evidence from the comparative genomics of Tetrathiobacter kashmirensis, a pathogen in the making.</title>
        <authorList>
            <person name="Ghosh W."/>
            <person name="Alam M."/>
            <person name="Roy C."/>
            <person name="Pyne P."/>
            <person name="George A."/>
            <person name="Chakraborty R."/>
            <person name="Majumder S."/>
            <person name="Agarwal A."/>
            <person name="Chakraborty S."/>
            <person name="Majumdar S."/>
            <person name="Gupta S.K."/>
        </authorList>
    </citation>
    <scope>NUCLEOTIDE SEQUENCE [LARGE SCALE GENOMIC DNA]</scope>
    <source>
        <strain evidence="2">WT001</strain>
    </source>
</reference>
<dbReference type="AlphaFoldDB" id="I3UGV0"/>
<dbReference type="HOGENOM" id="CLU_2393282_0_0_4"/>
<dbReference type="Proteomes" id="UP000005267">
    <property type="component" value="Chromosome"/>
</dbReference>
<accession>I3UGV0</accession>
<organism evidence="1 2">
    <name type="scientific">Advenella kashmirensis (strain DSM 17095 / LMG 22695 / WT001)</name>
    <name type="common">Tetrathiobacter kashmirensis</name>
    <dbReference type="NCBI Taxonomy" id="1036672"/>
    <lineage>
        <taxon>Bacteria</taxon>
        <taxon>Pseudomonadati</taxon>
        <taxon>Pseudomonadota</taxon>
        <taxon>Betaproteobacteria</taxon>
        <taxon>Burkholderiales</taxon>
        <taxon>Alcaligenaceae</taxon>
    </lineage>
</organism>
<reference evidence="1 2" key="1">
    <citation type="journal article" date="2011" name="J. Bacteriol.">
        <title>Whole-genome shotgun sequencing of the sulfur-oxidizing chemoautotroph Tetrathiobacter kashmirensis.</title>
        <authorList>
            <person name="Ghosh W."/>
            <person name="George A."/>
            <person name="Agarwal A."/>
            <person name="Raj P."/>
            <person name="Alam M."/>
            <person name="Pyne P."/>
            <person name="Das Gupta S.K."/>
        </authorList>
    </citation>
    <scope>NUCLEOTIDE SEQUENCE [LARGE SCALE GENOMIC DNA]</scope>
    <source>
        <strain evidence="1 2">WT001</strain>
    </source>
</reference>
<dbReference type="EMBL" id="CP003555">
    <property type="protein sequence ID" value="AFK64238.1"/>
    <property type="molecule type" value="Genomic_DNA"/>
</dbReference>
<protein>
    <submittedName>
        <fullName evidence="1">Uncharacterized protein</fullName>
    </submittedName>
</protein>
<evidence type="ECO:0000313" key="2">
    <source>
        <dbReference type="Proteomes" id="UP000005267"/>
    </source>
</evidence>
<name>I3UGV0_ADVKW</name>
<evidence type="ECO:0000313" key="1">
    <source>
        <dbReference type="EMBL" id="AFK64238.1"/>
    </source>
</evidence>
<dbReference type="KEGG" id="aka:TKWG_23180"/>
<keyword evidence="2" id="KW-1185">Reference proteome</keyword>